<dbReference type="PROSITE" id="PS50109">
    <property type="entry name" value="HIS_KIN"/>
    <property type="match status" value="1"/>
</dbReference>
<keyword evidence="6" id="KW-0902">Two-component regulatory system</keyword>
<dbReference type="Gene3D" id="3.40.50.2300">
    <property type="match status" value="1"/>
</dbReference>
<dbReference type="CDD" id="cd17580">
    <property type="entry name" value="REC_2_DhkD-like"/>
    <property type="match status" value="1"/>
</dbReference>
<dbReference type="EC" id="2.7.13.3" evidence="2"/>
<dbReference type="FunFam" id="3.30.565.10:FF:000006">
    <property type="entry name" value="Sensor histidine kinase WalK"/>
    <property type="match status" value="1"/>
</dbReference>
<dbReference type="EMBL" id="ANMO01000147">
    <property type="protein sequence ID" value="EMB15948.1"/>
    <property type="molecule type" value="Genomic_DNA"/>
</dbReference>
<dbReference type="PATRIC" id="fig|1263867.3.peg.3516"/>
<evidence type="ECO:0000256" key="6">
    <source>
        <dbReference type="ARBA" id="ARBA00023012"/>
    </source>
</evidence>
<evidence type="ECO:0000256" key="8">
    <source>
        <dbReference type="PROSITE-ProRule" id="PRU00169"/>
    </source>
</evidence>
<name>M2B2E3_9BACT</name>
<dbReference type="FunFam" id="1.10.287.130:FF:000001">
    <property type="entry name" value="Two-component sensor histidine kinase"/>
    <property type="match status" value="1"/>
</dbReference>
<dbReference type="Proteomes" id="UP000011529">
    <property type="component" value="Unassembled WGS sequence"/>
</dbReference>
<dbReference type="Pfam" id="PF02518">
    <property type="entry name" value="HATPase_c"/>
    <property type="match status" value="1"/>
</dbReference>
<proteinExistence type="predicted"/>
<dbReference type="AlphaFoldDB" id="M2B2E3"/>
<evidence type="ECO:0000256" key="4">
    <source>
        <dbReference type="ARBA" id="ARBA00022679"/>
    </source>
</evidence>
<evidence type="ECO:0000256" key="2">
    <source>
        <dbReference type="ARBA" id="ARBA00012438"/>
    </source>
</evidence>
<feature type="domain" description="Histidine kinase" evidence="9">
    <location>
        <begin position="180"/>
        <end position="398"/>
    </location>
</feature>
<dbReference type="PROSITE" id="PS50110">
    <property type="entry name" value="RESPONSE_REGULATORY"/>
    <property type="match status" value="1"/>
</dbReference>
<feature type="domain" description="Response regulatory" evidence="10">
    <location>
        <begin position="420"/>
        <end position="536"/>
    </location>
</feature>
<dbReference type="InterPro" id="IPR005467">
    <property type="entry name" value="His_kinase_dom"/>
</dbReference>
<evidence type="ECO:0000259" key="9">
    <source>
        <dbReference type="PROSITE" id="PS50109"/>
    </source>
</evidence>
<dbReference type="InterPro" id="IPR036097">
    <property type="entry name" value="HisK_dim/P_sf"/>
</dbReference>
<evidence type="ECO:0000259" key="10">
    <source>
        <dbReference type="PROSITE" id="PS50110"/>
    </source>
</evidence>
<evidence type="ECO:0000313" key="11">
    <source>
        <dbReference type="EMBL" id="EMB15948.1"/>
    </source>
</evidence>
<evidence type="ECO:0000313" key="12">
    <source>
        <dbReference type="Proteomes" id="UP000011529"/>
    </source>
</evidence>
<dbReference type="PANTHER" id="PTHR43547">
    <property type="entry name" value="TWO-COMPONENT HISTIDINE KINASE"/>
    <property type="match status" value="1"/>
</dbReference>
<reference evidence="11" key="1">
    <citation type="submission" date="2012-11" db="EMBL/GenBank/DDBJ databases">
        <title>Permanent draft genomes of Rhodopirellula europaea strain SH398 and 6C.</title>
        <authorList>
            <person name="Richter M."/>
            <person name="Richter-Heitmann T."/>
            <person name="Frank C."/>
            <person name="Harder J."/>
            <person name="Glockner F.O."/>
        </authorList>
    </citation>
    <scope>NUCLEOTIDE SEQUENCE</scope>
    <source>
        <strain evidence="11">6C</strain>
    </source>
</reference>
<dbReference type="Pfam" id="PF00512">
    <property type="entry name" value="HisKA"/>
    <property type="match status" value="1"/>
</dbReference>
<keyword evidence="4" id="KW-0808">Transferase</keyword>
<feature type="modified residue" description="4-aspartylphosphate" evidence="8">
    <location>
        <position position="469"/>
    </location>
</feature>
<dbReference type="SUPFAM" id="SSF55874">
    <property type="entry name" value="ATPase domain of HSP90 chaperone/DNA topoisomerase II/histidine kinase"/>
    <property type="match status" value="1"/>
</dbReference>
<dbReference type="CDD" id="cd00075">
    <property type="entry name" value="HATPase"/>
    <property type="match status" value="1"/>
</dbReference>
<dbReference type="Gene3D" id="3.30.565.10">
    <property type="entry name" value="Histidine kinase-like ATPase, C-terminal domain"/>
    <property type="match status" value="1"/>
</dbReference>
<dbReference type="InterPro" id="IPR003594">
    <property type="entry name" value="HATPase_dom"/>
</dbReference>
<accession>M2B2E3</accession>
<dbReference type="InterPro" id="IPR036890">
    <property type="entry name" value="HATPase_C_sf"/>
</dbReference>
<evidence type="ECO:0000256" key="1">
    <source>
        <dbReference type="ARBA" id="ARBA00000085"/>
    </source>
</evidence>
<dbReference type="SUPFAM" id="SSF52172">
    <property type="entry name" value="CheY-like"/>
    <property type="match status" value="2"/>
</dbReference>
<reference evidence="11" key="2">
    <citation type="journal article" date="2013" name="Mar. Genomics">
        <title>Expression of sulfatases in Rhodopirellula baltica and the diversity of sulfatases in the genus Rhodopirellula.</title>
        <authorList>
            <person name="Wegner C.E."/>
            <person name="Richter-Heitmann T."/>
            <person name="Klindworth A."/>
            <person name="Klockow C."/>
            <person name="Richter M."/>
            <person name="Achstetter T."/>
            <person name="Glockner F.O."/>
            <person name="Harder J."/>
        </authorList>
    </citation>
    <scope>NUCLEOTIDE SEQUENCE [LARGE SCALE GENOMIC DNA]</scope>
    <source>
        <strain evidence="11">6C</strain>
    </source>
</reference>
<comment type="catalytic activity">
    <reaction evidence="1">
        <text>ATP + protein L-histidine = ADP + protein N-phospho-L-histidine.</text>
        <dbReference type="EC" id="2.7.13.3"/>
    </reaction>
</comment>
<gene>
    <name evidence="11" type="ORF">RE6C_03295</name>
</gene>
<dbReference type="InterPro" id="IPR003661">
    <property type="entry name" value="HisK_dim/P_dom"/>
</dbReference>
<protein>
    <recommendedName>
        <fullName evidence="2">histidine kinase</fullName>
        <ecNumber evidence="2">2.7.13.3</ecNumber>
    </recommendedName>
</protein>
<keyword evidence="12" id="KW-1185">Reference proteome</keyword>
<dbReference type="PANTHER" id="PTHR43547:SF2">
    <property type="entry name" value="HYBRID SIGNAL TRANSDUCTION HISTIDINE KINASE C"/>
    <property type="match status" value="1"/>
</dbReference>
<dbReference type="PRINTS" id="PR00344">
    <property type="entry name" value="BCTRLSENSOR"/>
</dbReference>
<evidence type="ECO:0000256" key="5">
    <source>
        <dbReference type="ARBA" id="ARBA00022777"/>
    </source>
</evidence>
<dbReference type="SMART" id="SM00387">
    <property type="entry name" value="HATPase_c"/>
    <property type="match status" value="1"/>
</dbReference>
<dbReference type="Pfam" id="PF00072">
    <property type="entry name" value="Response_reg"/>
    <property type="match status" value="1"/>
</dbReference>
<organism evidence="11 12">
    <name type="scientific">Rhodopirellula europaea 6C</name>
    <dbReference type="NCBI Taxonomy" id="1263867"/>
    <lineage>
        <taxon>Bacteria</taxon>
        <taxon>Pseudomonadati</taxon>
        <taxon>Planctomycetota</taxon>
        <taxon>Planctomycetia</taxon>
        <taxon>Pirellulales</taxon>
        <taxon>Pirellulaceae</taxon>
        <taxon>Rhodopirellula</taxon>
    </lineage>
</organism>
<keyword evidence="7" id="KW-0472">Membrane</keyword>
<keyword evidence="3 8" id="KW-0597">Phosphoprotein</keyword>
<dbReference type="SUPFAM" id="SSF47384">
    <property type="entry name" value="Homodimeric domain of signal transducing histidine kinase"/>
    <property type="match status" value="1"/>
</dbReference>
<dbReference type="InterPro" id="IPR011006">
    <property type="entry name" value="CheY-like_superfamily"/>
</dbReference>
<dbReference type="Gene3D" id="1.10.287.130">
    <property type="match status" value="1"/>
</dbReference>
<sequence length="540" mass="61010">MSSTLSLAQQQDRNSGNIFMSHRDRIERRLLMVAASVRDETHAQRMFREDGIEVDFCRSLYDVADCIEDGAAVVLLTDQIVRRDPLQPLLDVLRAQPAWSNVPLILTTTDERLSWFAQQPGINATLLRQPIHVETLLSVVRSAIASRLKQYEVRDLLEQQERTQGELRDIDRRKDEFLATLAHELRNPISPIKNSLDLLDMSQRSLQEEIELRGIMQRQVHQLTRLVDDLLDVSRITRGKIRLDRKCFDFREAIQAGIESSRPFIVQSHQELHVDLGDSEIHVDGDLARLAQCVANLLNNAAKYTPPNGKIWLELRPSSSMVELLVRDNGIGIATEQLASVFELFQQHDVDQERGQAGLGIGLTLVRSLLDLHAGSIDVQSDGVNKGSTFTMRLPRVIAAASEPVANPFPEDAYSKRSFDVLVVEDTRAIRIVLRQLFEAMGHNVVMAEDGCEGLKLAKKLRPEVIFSDISMPKMNGLEMAKQLRRDREFDRTTLIAMTGYGRNEDREEALAAGFNRHLTKPVDVNELREVFRAICSATA</sequence>
<evidence type="ECO:0000256" key="7">
    <source>
        <dbReference type="ARBA" id="ARBA00023136"/>
    </source>
</evidence>
<keyword evidence="5" id="KW-0418">Kinase</keyword>
<dbReference type="SMART" id="SM00448">
    <property type="entry name" value="REC"/>
    <property type="match status" value="1"/>
</dbReference>
<dbReference type="CDD" id="cd00082">
    <property type="entry name" value="HisKA"/>
    <property type="match status" value="1"/>
</dbReference>
<comment type="caution">
    <text evidence="11">The sequence shown here is derived from an EMBL/GenBank/DDBJ whole genome shotgun (WGS) entry which is preliminary data.</text>
</comment>
<dbReference type="InterPro" id="IPR001789">
    <property type="entry name" value="Sig_transdc_resp-reg_receiver"/>
</dbReference>
<evidence type="ECO:0000256" key="3">
    <source>
        <dbReference type="ARBA" id="ARBA00022553"/>
    </source>
</evidence>
<dbReference type="GO" id="GO:0000155">
    <property type="term" value="F:phosphorelay sensor kinase activity"/>
    <property type="evidence" value="ECO:0007669"/>
    <property type="project" value="InterPro"/>
</dbReference>
<dbReference type="InterPro" id="IPR004358">
    <property type="entry name" value="Sig_transdc_His_kin-like_C"/>
</dbReference>
<dbReference type="SMART" id="SM00388">
    <property type="entry name" value="HisKA"/>
    <property type="match status" value="1"/>
</dbReference>